<reference evidence="1" key="1">
    <citation type="submission" date="2021-06" db="EMBL/GenBank/DDBJ databases">
        <authorList>
            <person name="Kallberg Y."/>
            <person name="Tangrot J."/>
            <person name="Rosling A."/>
        </authorList>
    </citation>
    <scope>NUCLEOTIDE SEQUENCE</scope>
    <source>
        <strain evidence="1">MA461A</strain>
    </source>
</reference>
<dbReference type="Proteomes" id="UP000789920">
    <property type="component" value="Unassembled WGS sequence"/>
</dbReference>
<evidence type="ECO:0000313" key="2">
    <source>
        <dbReference type="Proteomes" id="UP000789920"/>
    </source>
</evidence>
<accession>A0ACA9KNW0</accession>
<protein>
    <submittedName>
        <fullName evidence="1">857_t:CDS:1</fullName>
    </submittedName>
</protein>
<dbReference type="EMBL" id="CAJVQC010000864">
    <property type="protein sequence ID" value="CAG8482662.1"/>
    <property type="molecule type" value="Genomic_DNA"/>
</dbReference>
<sequence length="60" mass="6836">IEEEYVQARESDNVDLLVRNPNHTFLDDNDSDSDNSSVKSLDQPIVDDLSENSELKITKE</sequence>
<evidence type="ECO:0000313" key="1">
    <source>
        <dbReference type="EMBL" id="CAG8482662.1"/>
    </source>
</evidence>
<keyword evidence="2" id="KW-1185">Reference proteome</keyword>
<name>A0ACA9KNW0_9GLOM</name>
<organism evidence="1 2">
    <name type="scientific">Racocetra persica</name>
    <dbReference type="NCBI Taxonomy" id="160502"/>
    <lineage>
        <taxon>Eukaryota</taxon>
        <taxon>Fungi</taxon>
        <taxon>Fungi incertae sedis</taxon>
        <taxon>Mucoromycota</taxon>
        <taxon>Glomeromycotina</taxon>
        <taxon>Glomeromycetes</taxon>
        <taxon>Diversisporales</taxon>
        <taxon>Gigasporaceae</taxon>
        <taxon>Racocetra</taxon>
    </lineage>
</organism>
<comment type="caution">
    <text evidence="1">The sequence shown here is derived from an EMBL/GenBank/DDBJ whole genome shotgun (WGS) entry which is preliminary data.</text>
</comment>
<gene>
    <name evidence="1" type="ORF">RPERSI_LOCUS1045</name>
</gene>
<feature type="non-terminal residue" evidence="1">
    <location>
        <position position="1"/>
    </location>
</feature>
<proteinExistence type="predicted"/>